<sequence>MPSKVNSELLDQQLKAEAPVAEASCPRLRDMWLQESNKDEPNLDIKFQYALTLIKTRSHDKNREGMSLLEGLAESSYHVGECYYSMALALYRMGRYEECRSMVEIVLRMDPDMPAAQTLHKAVQEAVARRNETVRNVAAGGAAVAGLGILVGALLSRR</sequence>
<dbReference type="Gene3D" id="1.25.40.10">
    <property type="entry name" value="Tetratricopeptide repeat domain"/>
    <property type="match status" value="1"/>
</dbReference>
<dbReference type="SUPFAM" id="SSF48452">
    <property type="entry name" value="TPR-like"/>
    <property type="match status" value="1"/>
</dbReference>
<evidence type="ECO:0000313" key="2">
    <source>
        <dbReference type="EMBL" id="CBJ27746.1"/>
    </source>
</evidence>
<protein>
    <submittedName>
        <fullName evidence="2">Uncharacterized protein</fullName>
    </submittedName>
</protein>
<dbReference type="InterPro" id="IPR028061">
    <property type="entry name" value="Fis1_TPR_C"/>
</dbReference>
<dbReference type="eggNOG" id="KOG3364">
    <property type="taxonomic scope" value="Eukaryota"/>
</dbReference>
<dbReference type="PANTHER" id="PTHR13247">
    <property type="entry name" value="TETRATRICOPEPTIDE REPEAT PROTEIN 11 TPR REPEAT PROTEIN 11"/>
    <property type="match status" value="1"/>
</dbReference>
<dbReference type="Pfam" id="PF14853">
    <property type="entry name" value="Fis1_TPR_C"/>
    <property type="match status" value="1"/>
</dbReference>
<dbReference type="OrthoDB" id="10287971at2759"/>
<dbReference type="PANTHER" id="PTHR13247:SF0">
    <property type="entry name" value="MITOCHONDRIAL FISSION 1 PROTEIN"/>
    <property type="match status" value="1"/>
</dbReference>
<dbReference type="GO" id="GO:0000422">
    <property type="term" value="P:autophagy of mitochondrion"/>
    <property type="evidence" value="ECO:0007669"/>
    <property type="project" value="TreeGrafter"/>
</dbReference>
<dbReference type="OMA" id="TFQYAFA"/>
<dbReference type="InterPro" id="IPR011990">
    <property type="entry name" value="TPR-like_helical_dom_sf"/>
</dbReference>
<dbReference type="InParanoid" id="D7G7K7"/>
<gene>
    <name evidence="2" type="ORF">Esi_0084_0037</name>
</gene>
<evidence type="ECO:0000313" key="3">
    <source>
        <dbReference type="Proteomes" id="UP000002630"/>
    </source>
</evidence>
<dbReference type="GO" id="GO:0000266">
    <property type="term" value="P:mitochondrial fission"/>
    <property type="evidence" value="ECO:0007669"/>
    <property type="project" value="InterPro"/>
</dbReference>
<reference evidence="2 3" key="1">
    <citation type="journal article" date="2010" name="Nature">
        <title>The Ectocarpus genome and the independent evolution of multicellularity in brown algae.</title>
        <authorList>
            <person name="Cock J.M."/>
            <person name="Sterck L."/>
            <person name="Rouze P."/>
            <person name="Scornet D."/>
            <person name="Allen A.E."/>
            <person name="Amoutzias G."/>
            <person name="Anthouard V."/>
            <person name="Artiguenave F."/>
            <person name="Aury J.M."/>
            <person name="Badger J.H."/>
            <person name="Beszteri B."/>
            <person name="Billiau K."/>
            <person name="Bonnet E."/>
            <person name="Bothwell J.H."/>
            <person name="Bowler C."/>
            <person name="Boyen C."/>
            <person name="Brownlee C."/>
            <person name="Carrano C.J."/>
            <person name="Charrier B."/>
            <person name="Cho G.Y."/>
            <person name="Coelho S.M."/>
            <person name="Collen J."/>
            <person name="Corre E."/>
            <person name="Da Silva C."/>
            <person name="Delage L."/>
            <person name="Delaroque N."/>
            <person name="Dittami S.M."/>
            <person name="Doulbeau S."/>
            <person name="Elias M."/>
            <person name="Farnham G."/>
            <person name="Gachon C.M."/>
            <person name="Gschloessl B."/>
            <person name="Heesch S."/>
            <person name="Jabbari K."/>
            <person name="Jubin C."/>
            <person name="Kawai H."/>
            <person name="Kimura K."/>
            <person name="Kloareg B."/>
            <person name="Kupper F.C."/>
            <person name="Lang D."/>
            <person name="Le Bail A."/>
            <person name="Leblanc C."/>
            <person name="Lerouge P."/>
            <person name="Lohr M."/>
            <person name="Lopez P.J."/>
            <person name="Martens C."/>
            <person name="Maumus F."/>
            <person name="Michel G."/>
            <person name="Miranda-Saavedra D."/>
            <person name="Morales J."/>
            <person name="Moreau H."/>
            <person name="Motomura T."/>
            <person name="Nagasato C."/>
            <person name="Napoli C.A."/>
            <person name="Nelson D.R."/>
            <person name="Nyvall-Collen P."/>
            <person name="Peters A.F."/>
            <person name="Pommier C."/>
            <person name="Potin P."/>
            <person name="Poulain J."/>
            <person name="Quesneville H."/>
            <person name="Read B."/>
            <person name="Rensing S.A."/>
            <person name="Ritter A."/>
            <person name="Rousvoal S."/>
            <person name="Samanta M."/>
            <person name="Samson G."/>
            <person name="Schroeder D.C."/>
            <person name="Segurens B."/>
            <person name="Strittmatter M."/>
            <person name="Tonon T."/>
            <person name="Tregear J.W."/>
            <person name="Valentin K."/>
            <person name="von Dassow P."/>
            <person name="Yamagishi T."/>
            <person name="Van de Peer Y."/>
            <person name="Wincker P."/>
        </authorList>
    </citation>
    <scope>NUCLEOTIDE SEQUENCE [LARGE SCALE GENOMIC DNA]</scope>
    <source>
        <strain evidence="3">Ec32 / CCAP1310/4</strain>
    </source>
</reference>
<dbReference type="GO" id="GO:0005778">
    <property type="term" value="C:peroxisomal membrane"/>
    <property type="evidence" value="ECO:0007669"/>
    <property type="project" value="TreeGrafter"/>
</dbReference>
<dbReference type="EMBL" id="FN649746">
    <property type="protein sequence ID" value="CBJ27746.1"/>
    <property type="molecule type" value="Genomic_DNA"/>
</dbReference>
<feature type="transmembrane region" description="Helical" evidence="1">
    <location>
        <begin position="137"/>
        <end position="155"/>
    </location>
</feature>
<dbReference type="Proteomes" id="UP000002630">
    <property type="component" value="Linkage Group LG21"/>
</dbReference>
<keyword evidence="1" id="KW-1133">Transmembrane helix</keyword>
<dbReference type="InterPro" id="IPR016543">
    <property type="entry name" value="Fis1"/>
</dbReference>
<keyword evidence="3" id="KW-1185">Reference proteome</keyword>
<dbReference type="EMBL" id="FN649075">
    <property type="protein sequence ID" value="CBJ27746.1"/>
    <property type="molecule type" value="Genomic_DNA"/>
</dbReference>
<proteinExistence type="predicted"/>
<dbReference type="AlphaFoldDB" id="D7G7K7"/>
<keyword evidence="1" id="KW-0812">Transmembrane</keyword>
<name>D7G7K7_ECTSI</name>
<organism evidence="2 3">
    <name type="scientific">Ectocarpus siliculosus</name>
    <name type="common">Brown alga</name>
    <name type="synonym">Conferva siliculosa</name>
    <dbReference type="NCBI Taxonomy" id="2880"/>
    <lineage>
        <taxon>Eukaryota</taxon>
        <taxon>Sar</taxon>
        <taxon>Stramenopiles</taxon>
        <taxon>Ochrophyta</taxon>
        <taxon>PX clade</taxon>
        <taxon>Phaeophyceae</taxon>
        <taxon>Ectocarpales</taxon>
        <taxon>Ectocarpaceae</taxon>
        <taxon>Ectocarpus</taxon>
    </lineage>
</organism>
<keyword evidence="1" id="KW-0472">Membrane</keyword>
<dbReference type="GO" id="GO:0005741">
    <property type="term" value="C:mitochondrial outer membrane"/>
    <property type="evidence" value="ECO:0007669"/>
    <property type="project" value="TreeGrafter"/>
</dbReference>
<evidence type="ECO:0000256" key="1">
    <source>
        <dbReference type="SAM" id="Phobius"/>
    </source>
</evidence>
<dbReference type="STRING" id="2880.D7G7K7"/>
<dbReference type="GO" id="GO:0016559">
    <property type="term" value="P:peroxisome fission"/>
    <property type="evidence" value="ECO:0007669"/>
    <property type="project" value="TreeGrafter"/>
</dbReference>
<accession>D7G7K7</accession>